<evidence type="ECO:0000313" key="4">
    <source>
        <dbReference type="Proteomes" id="UP000479000"/>
    </source>
</evidence>
<gene>
    <name evidence="3" type="ORF">NTEN_LOCUS17757</name>
</gene>
<protein>
    <recommendedName>
        <fullName evidence="2">Lipoyl-binding domain-containing protein</fullName>
    </recommendedName>
</protein>
<dbReference type="FunFam" id="2.40.50.100:FF:000003">
    <property type="entry name" value="Acetyl-CoA carboxylase biotin carboxyl carrier protein"/>
    <property type="match status" value="1"/>
</dbReference>
<dbReference type="OrthoDB" id="196847at2759"/>
<dbReference type="Proteomes" id="UP000479000">
    <property type="component" value="Unassembled WGS sequence"/>
</dbReference>
<name>A0A6H5H9Q4_9HEMI</name>
<dbReference type="InterPro" id="IPR055268">
    <property type="entry name" value="PCB-like"/>
</dbReference>
<dbReference type="GO" id="GO:0005737">
    <property type="term" value="C:cytoplasm"/>
    <property type="evidence" value="ECO:0007669"/>
    <property type="project" value="TreeGrafter"/>
</dbReference>
<accession>A0A6H5H9Q4</accession>
<dbReference type="CDD" id="cd06850">
    <property type="entry name" value="biotinyl_domain"/>
    <property type="match status" value="1"/>
</dbReference>
<sequence length="82" mass="8583">VMHIHPKAQKGVKGQVGAPMPGTVMEVRVKPGDKVALGDPLVVLSAMKMEMVVQAPVAGTVKRLEAAVGMKLAGDDLLLEIE</sequence>
<dbReference type="SUPFAM" id="SSF51230">
    <property type="entry name" value="Single hybrid motif"/>
    <property type="match status" value="1"/>
</dbReference>
<dbReference type="InterPro" id="IPR000089">
    <property type="entry name" value="Biotin_lipoyl"/>
</dbReference>
<feature type="domain" description="Lipoyl-binding" evidence="2">
    <location>
        <begin position="7"/>
        <end position="82"/>
    </location>
</feature>
<feature type="non-terminal residue" evidence="3">
    <location>
        <position position="1"/>
    </location>
</feature>
<organism evidence="3 4">
    <name type="scientific">Nesidiocoris tenuis</name>
    <dbReference type="NCBI Taxonomy" id="355587"/>
    <lineage>
        <taxon>Eukaryota</taxon>
        <taxon>Metazoa</taxon>
        <taxon>Ecdysozoa</taxon>
        <taxon>Arthropoda</taxon>
        <taxon>Hexapoda</taxon>
        <taxon>Insecta</taxon>
        <taxon>Pterygota</taxon>
        <taxon>Neoptera</taxon>
        <taxon>Paraneoptera</taxon>
        <taxon>Hemiptera</taxon>
        <taxon>Heteroptera</taxon>
        <taxon>Panheteroptera</taxon>
        <taxon>Cimicomorpha</taxon>
        <taxon>Miridae</taxon>
        <taxon>Dicyphina</taxon>
        <taxon>Nesidiocoris</taxon>
    </lineage>
</organism>
<keyword evidence="4" id="KW-1185">Reference proteome</keyword>
<dbReference type="AlphaFoldDB" id="A0A6H5H9Q4"/>
<dbReference type="InterPro" id="IPR001882">
    <property type="entry name" value="Biotin_BS"/>
</dbReference>
<evidence type="ECO:0000259" key="2">
    <source>
        <dbReference type="PROSITE" id="PS50968"/>
    </source>
</evidence>
<dbReference type="InterPro" id="IPR011053">
    <property type="entry name" value="Single_hybrid_motif"/>
</dbReference>
<dbReference type="PROSITE" id="PS00188">
    <property type="entry name" value="BIOTIN"/>
    <property type="match status" value="1"/>
</dbReference>
<dbReference type="PROSITE" id="PS50968">
    <property type="entry name" value="BIOTINYL_LIPOYL"/>
    <property type="match status" value="1"/>
</dbReference>
<evidence type="ECO:0000256" key="1">
    <source>
        <dbReference type="ARBA" id="ARBA00023267"/>
    </source>
</evidence>
<dbReference type="PANTHER" id="PTHR43778">
    <property type="entry name" value="PYRUVATE CARBOXYLASE"/>
    <property type="match status" value="1"/>
</dbReference>
<dbReference type="GO" id="GO:0004736">
    <property type="term" value="F:pyruvate carboxylase activity"/>
    <property type="evidence" value="ECO:0007669"/>
    <property type="project" value="TreeGrafter"/>
</dbReference>
<dbReference type="EMBL" id="CADCXU010026072">
    <property type="protein sequence ID" value="CAB0013111.1"/>
    <property type="molecule type" value="Genomic_DNA"/>
</dbReference>
<dbReference type="PANTHER" id="PTHR43778:SF2">
    <property type="entry name" value="PYRUVATE CARBOXYLASE, MITOCHONDRIAL"/>
    <property type="match status" value="1"/>
</dbReference>
<evidence type="ECO:0000313" key="3">
    <source>
        <dbReference type="EMBL" id="CAB0013111.1"/>
    </source>
</evidence>
<dbReference type="GO" id="GO:0006094">
    <property type="term" value="P:gluconeogenesis"/>
    <property type="evidence" value="ECO:0007669"/>
    <property type="project" value="TreeGrafter"/>
</dbReference>
<proteinExistence type="predicted"/>
<dbReference type="Pfam" id="PF00364">
    <property type="entry name" value="Biotin_lipoyl"/>
    <property type="match status" value="1"/>
</dbReference>
<dbReference type="Gene3D" id="2.40.50.100">
    <property type="match status" value="1"/>
</dbReference>
<reference evidence="3 4" key="1">
    <citation type="submission" date="2020-02" db="EMBL/GenBank/DDBJ databases">
        <authorList>
            <person name="Ferguson B K."/>
        </authorList>
    </citation>
    <scope>NUCLEOTIDE SEQUENCE [LARGE SCALE GENOMIC DNA]</scope>
</reference>
<keyword evidence="1" id="KW-0092">Biotin</keyword>